<organism evidence="2 3">
    <name type="scientific">Lactarius akahatsu</name>
    <dbReference type="NCBI Taxonomy" id="416441"/>
    <lineage>
        <taxon>Eukaryota</taxon>
        <taxon>Fungi</taxon>
        <taxon>Dikarya</taxon>
        <taxon>Basidiomycota</taxon>
        <taxon>Agaricomycotina</taxon>
        <taxon>Agaricomycetes</taxon>
        <taxon>Russulales</taxon>
        <taxon>Russulaceae</taxon>
        <taxon>Lactarius</taxon>
    </lineage>
</organism>
<sequence>MAGADLGRVEPQNLRRKSTAAIEWRTIPPTIKVRHKKRPPPITIHSKRSFEQLVWTPGPHSTSTAATTATTASSATLFTPLTSSAPRSILVRGSSESAGVGQEPRTLYYAIPGFQQSPNGPDDIKVPPWPLSARNFALSPQVGKTALDAVSELDHIHPGNEIPSPPLSPLVYLTLRPWTLPEYLLLLSVIPLCSKEEEADWEEIARKLNAAINYEPRSAWDCWHRWAVPWCRPQRQAEPRSNTYPCAPGVQHEYDFMDLEGLIDLWTTLTSALGGHGSPSPLVFPGSTIAMAQTRHLTGHTHHPGAHPARFNLPRRLLTSDAAYPQPSAPPNVPARSLGDIRDRGLAAWFTMSVVNTSVLHHVLESQPERTDDWYPVHLRGRRVPPPPYMATSDPR</sequence>
<dbReference type="AlphaFoldDB" id="A0AAD4LJU2"/>
<dbReference type="EMBL" id="JAKELL010000017">
    <property type="protein sequence ID" value="KAH8993791.1"/>
    <property type="molecule type" value="Genomic_DNA"/>
</dbReference>
<dbReference type="Proteomes" id="UP001201163">
    <property type="component" value="Unassembled WGS sequence"/>
</dbReference>
<name>A0AAD4LJU2_9AGAM</name>
<feature type="domain" description="Myb-like" evidence="1">
    <location>
        <begin position="177"/>
        <end position="226"/>
    </location>
</feature>
<evidence type="ECO:0000313" key="2">
    <source>
        <dbReference type="EMBL" id="KAH8993791.1"/>
    </source>
</evidence>
<evidence type="ECO:0000313" key="3">
    <source>
        <dbReference type="Proteomes" id="UP001201163"/>
    </source>
</evidence>
<proteinExistence type="predicted"/>
<comment type="caution">
    <text evidence="2">The sequence shown here is derived from an EMBL/GenBank/DDBJ whole genome shotgun (WGS) entry which is preliminary data.</text>
</comment>
<dbReference type="CDD" id="cd00167">
    <property type="entry name" value="SANT"/>
    <property type="match status" value="1"/>
</dbReference>
<dbReference type="PROSITE" id="PS50090">
    <property type="entry name" value="MYB_LIKE"/>
    <property type="match status" value="1"/>
</dbReference>
<dbReference type="InterPro" id="IPR001005">
    <property type="entry name" value="SANT/Myb"/>
</dbReference>
<keyword evidence="3" id="KW-1185">Reference proteome</keyword>
<evidence type="ECO:0000259" key="1">
    <source>
        <dbReference type="PROSITE" id="PS50090"/>
    </source>
</evidence>
<protein>
    <recommendedName>
        <fullName evidence="1">Myb-like domain-containing protein</fullName>
    </recommendedName>
</protein>
<gene>
    <name evidence="2" type="ORF">EDB92DRAFT_1944504</name>
</gene>
<accession>A0AAD4LJU2</accession>
<reference evidence="2" key="1">
    <citation type="submission" date="2022-01" db="EMBL/GenBank/DDBJ databases">
        <title>Comparative genomics reveals a dynamic genome evolution in the ectomycorrhizal milk-cap (Lactarius) mushrooms.</title>
        <authorList>
            <consortium name="DOE Joint Genome Institute"/>
            <person name="Lebreton A."/>
            <person name="Tang N."/>
            <person name="Kuo A."/>
            <person name="LaButti K."/>
            <person name="Drula E."/>
            <person name="Barry K."/>
            <person name="Clum A."/>
            <person name="Lipzen A."/>
            <person name="Mousain D."/>
            <person name="Ng V."/>
            <person name="Wang R."/>
            <person name="Wang X."/>
            <person name="Dai Y."/>
            <person name="Henrissat B."/>
            <person name="Grigoriev I.V."/>
            <person name="Guerin-Laguette A."/>
            <person name="Yu F."/>
            <person name="Martin F.M."/>
        </authorList>
    </citation>
    <scope>NUCLEOTIDE SEQUENCE</scope>
    <source>
        <strain evidence="2">QP</strain>
    </source>
</reference>